<comment type="caution">
    <text evidence="1">The sequence shown here is derived from an EMBL/GenBank/DDBJ whole genome shotgun (WGS) entry which is preliminary data.</text>
</comment>
<keyword evidence="2" id="KW-1185">Reference proteome</keyword>
<gene>
    <name evidence="1" type="ORF">CYMTET_33434</name>
</gene>
<organism evidence="1 2">
    <name type="scientific">Cymbomonas tetramitiformis</name>
    <dbReference type="NCBI Taxonomy" id="36881"/>
    <lineage>
        <taxon>Eukaryota</taxon>
        <taxon>Viridiplantae</taxon>
        <taxon>Chlorophyta</taxon>
        <taxon>Pyramimonadophyceae</taxon>
        <taxon>Pyramimonadales</taxon>
        <taxon>Pyramimonadaceae</taxon>
        <taxon>Cymbomonas</taxon>
    </lineage>
</organism>
<dbReference type="AlphaFoldDB" id="A0AAE0KR71"/>
<dbReference type="Proteomes" id="UP001190700">
    <property type="component" value="Unassembled WGS sequence"/>
</dbReference>
<evidence type="ECO:0000313" key="2">
    <source>
        <dbReference type="Proteomes" id="UP001190700"/>
    </source>
</evidence>
<sequence length="221" mass="25404">MDHSFAFFNANASFPRTVGKVVEHLELPNHTRKLTSPDDITQAACWSHRSMKKASAKLLNEKASHFTDAKNMDPFKTCVRRIHRITIAHVRAHAFAMLIDTFVPEGVEYTFASGFRRCVWWGKWSGWTLGTLPPGKPSTQNGAEGKNDTIKDEVTLRKMLDLSGFHQAMLKFLFRDETHFDDEHPLPTYGVRRQSIWREALWTLDNDHLQLMTRTKALSHV</sequence>
<name>A0AAE0KR71_9CHLO</name>
<dbReference type="EMBL" id="LGRX02020457">
    <property type="protein sequence ID" value="KAK3257480.1"/>
    <property type="molecule type" value="Genomic_DNA"/>
</dbReference>
<evidence type="ECO:0000313" key="1">
    <source>
        <dbReference type="EMBL" id="KAK3257480.1"/>
    </source>
</evidence>
<proteinExistence type="predicted"/>
<accession>A0AAE0KR71</accession>
<protein>
    <submittedName>
        <fullName evidence="1">Uncharacterized protein</fullName>
    </submittedName>
</protein>
<reference evidence="1 2" key="1">
    <citation type="journal article" date="2015" name="Genome Biol. Evol.">
        <title>Comparative Genomics of a Bacterivorous Green Alga Reveals Evolutionary Causalities and Consequences of Phago-Mixotrophic Mode of Nutrition.</title>
        <authorList>
            <person name="Burns J.A."/>
            <person name="Paasch A."/>
            <person name="Narechania A."/>
            <person name="Kim E."/>
        </authorList>
    </citation>
    <scope>NUCLEOTIDE SEQUENCE [LARGE SCALE GENOMIC DNA]</scope>
    <source>
        <strain evidence="1 2">PLY_AMNH</strain>
    </source>
</reference>